<gene>
    <name evidence="1" type="ORF">GEV47_14365</name>
</gene>
<evidence type="ECO:0000313" key="2">
    <source>
        <dbReference type="Proteomes" id="UP000451565"/>
    </source>
</evidence>
<keyword evidence="2" id="KW-1185">Reference proteome</keyword>
<dbReference type="InterPro" id="IPR021946">
    <property type="entry name" value="DUF3563"/>
</dbReference>
<evidence type="ECO:0000313" key="1">
    <source>
        <dbReference type="EMBL" id="MQR01860.1"/>
    </source>
</evidence>
<reference evidence="1 2" key="1">
    <citation type="submission" date="2019-10" db="EMBL/GenBank/DDBJ databases">
        <title>Glaciimonas soli sp. nov., a psychrophilic bacterium isolated from the forest soil of a high elevation mountain in Taiwan.</title>
        <authorList>
            <person name="Wang L.-T."/>
            <person name="Shieh W.Y."/>
        </authorList>
    </citation>
    <scope>NUCLEOTIDE SEQUENCE [LARGE SCALE GENOMIC DNA]</scope>
    <source>
        <strain evidence="1 2">GS1</strain>
    </source>
</reference>
<dbReference type="Pfam" id="PF12086">
    <property type="entry name" value="DUF3563"/>
    <property type="match status" value="1"/>
</dbReference>
<comment type="caution">
    <text evidence="1">The sequence shown here is derived from an EMBL/GenBank/DDBJ whole genome shotgun (WGS) entry which is preliminary data.</text>
</comment>
<sequence>MHHSGTHFGISCAVKQTRTLIMTTLTANSSHQQISVVAAISTFIKRLGHSFEQSNTAHNEAFLAEARDLSDLEHRIRHIDRSNIQNEAWLRGF</sequence>
<protein>
    <submittedName>
        <fullName evidence="1">DUF3563 domain-containing protein</fullName>
    </submittedName>
</protein>
<dbReference type="OrthoDB" id="9110042at2"/>
<dbReference type="EMBL" id="WINI01000007">
    <property type="protein sequence ID" value="MQR01860.1"/>
    <property type="molecule type" value="Genomic_DNA"/>
</dbReference>
<proteinExistence type="predicted"/>
<name>A0A843YRV3_9BURK</name>
<accession>A0A843YRV3</accession>
<organism evidence="1 2">
    <name type="scientific">Glaciimonas soli</name>
    <dbReference type="NCBI Taxonomy" id="2590999"/>
    <lineage>
        <taxon>Bacteria</taxon>
        <taxon>Pseudomonadati</taxon>
        <taxon>Pseudomonadota</taxon>
        <taxon>Betaproteobacteria</taxon>
        <taxon>Burkholderiales</taxon>
        <taxon>Oxalobacteraceae</taxon>
        <taxon>Glaciimonas</taxon>
    </lineage>
</organism>
<dbReference type="AlphaFoldDB" id="A0A843YRV3"/>
<dbReference type="Proteomes" id="UP000451565">
    <property type="component" value="Unassembled WGS sequence"/>
</dbReference>